<feature type="domain" description="Aminoacyl-transfer RNA synthetases class-II family profile" evidence="9">
    <location>
        <begin position="357"/>
        <end position="525"/>
    </location>
</feature>
<dbReference type="Proteomes" id="UP000008065">
    <property type="component" value="Unassembled WGS sequence"/>
</dbReference>
<evidence type="ECO:0000256" key="6">
    <source>
        <dbReference type="ARBA" id="ARBA00031113"/>
    </source>
</evidence>
<dbReference type="GeneID" id="20829181"/>
<evidence type="ECO:0000256" key="7">
    <source>
        <dbReference type="ARBA" id="ARBA00034892"/>
    </source>
</evidence>
<keyword evidence="4" id="KW-0067">ATP-binding</keyword>
<protein>
    <recommendedName>
        <fullName evidence="1">serine--tRNA ligase</fullName>
        <ecNumber evidence="1">6.1.1.11</ecNumber>
    </recommendedName>
    <alternativeName>
        <fullName evidence="6">Seryl-tRNA synthetase</fullName>
    </alternativeName>
    <alternativeName>
        <fullName evidence="7">Seryl-tRNA(Ser) synthetase</fullName>
    </alternativeName>
</protein>
<dbReference type="PANTHER" id="PTHR11778">
    <property type="entry name" value="SERYL-TRNA SYNTHETASE"/>
    <property type="match status" value="1"/>
</dbReference>
<evidence type="ECO:0000313" key="10">
    <source>
        <dbReference type="EMBL" id="EGO57161.1"/>
    </source>
</evidence>
<dbReference type="GO" id="GO:0005524">
    <property type="term" value="F:ATP binding"/>
    <property type="evidence" value="ECO:0007669"/>
    <property type="project" value="UniProtKB-KW"/>
</dbReference>
<dbReference type="KEGG" id="nte:NEUTE1DRAFT66218"/>
<dbReference type="InterPro" id="IPR006195">
    <property type="entry name" value="aa-tRNA-synth_II"/>
</dbReference>
<dbReference type="Pfam" id="PF02403">
    <property type="entry name" value="Seryl_tRNA_N"/>
    <property type="match status" value="1"/>
</dbReference>
<dbReference type="Gene3D" id="1.10.287.40">
    <property type="entry name" value="Serine-tRNA synthetase, tRNA binding domain"/>
    <property type="match status" value="1"/>
</dbReference>
<dbReference type="GO" id="GO:0006434">
    <property type="term" value="P:seryl-tRNA aminoacylation"/>
    <property type="evidence" value="ECO:0007669"/>
    <property type="project" value="InterPro"/>
</dbReference>
<feature type="compositionally biased region" description="Low complexity" evidence="8">
    <location>
        <begin position="49"/>
        <end position="70"/>
    </location>
</feature>
<dbReference type="RefSeq" id="XP_009852673.1">
    <property type="nucleotide sequence ID" value="XM_009854371.1"/>
</dbReference>
<evidence type="ECO:0000256" key="4">
    <source>
        <dbReference type="ARBA" id="ARBA00022840"/>
    </source>
</evidence>
<proteinExistence type="predicted"/>
<evidence type="ECO:0000313" key="11">
    <source>
        <dbReference type="Proteomes" id="UP000008065"/>
    </source>
</evidence>
<dbReference type="UniPathway" id="UPA00906">
    <property type="reaction ID" value="UER00895"/>
</dbReference>
<evidence type="ECO:0000256" key="5">
    <source>
        <dbReference type="ARBA" id="ARBA00023146"/>
    </source>
</evidence>
<evidence type="ECO:0000256" key="2">
    <source>
        <dbReference type="ARBA" id="ARBA00022598"/>
    </source>
</evidence>
<dbReference type="InterPro" id="IPR002317">
    <property type="entry name" value="Ser-tRNA-ligase_type_1"/>
</dbReference>
<dbReference type="FunFam" id="3.30.930.10:FF:000069">
    <property type="entry name" value="Seryl-tRNA synthetase"/>
    <property type="match status" value="1"/>
</dbReference>
<dbReference type="InterPro" id="IPR015866">
    <property type="entry name" value="Ser-tRNA-synth_1_N"/>
</dbReference>
<dbReference type="AlphaFoldDB" id="F8MPK2"/>
<dbReference type="SUPFAM" id="SSF46589">
    <property type="entry name" value="tRNA-binding arm"/>
    <property type="match status" value="1"/>
</dbReference>
<keyword evidence="2" id="KW-0436">Ligase</keyword>
<evidence type="ECO:0000259" key="9">
    <source>
        <dbReference type="PROSITE" id="PS50862"/>
    </source>
</evidence>
<dbReference type="SUPFAM" id="SSF55681">
    <property type="entry name" value="Class II aaRS and biotin synthetases"/>
    <property type="match status" value="1"/>
</dbReference>
<keyword evidence="11" id="KW-1185">Reference proteome</keyword>
<keyword evidence="3" id="KW-0547">Nucleotide-binding</keyword>
<dbReference type="OrthoDB" id="10264585at2759"/>
<organism evidence="10 11">
    <name type="scientific">Neurospora tetrasperma (strain FGSC 2508 / ATCC MYA-4615 / P0657)</name>
    <dbReference type="NCBI Taxonomy" id="510951"/>
    <lineage>
        <taxon>Eukaryota</taxon>
        <taxon>Fungi</taxon>
        <taxon>Dikarya</taxon>
        <taxon>Ascomycota</taxon>
        <taxon>Pezizomycotina</taxon>
        <taxon>Sordariomycetes</taxon>
        <taxon>Sordariomycetidae</taxon>
        <taxon>Sordariales</taxon>
        <taxon>Sordariaceae</taxon>
        <taxon>Neurospora</taxon>
    </lineage>
</organism>
<sequence>MRPSRLAMRPYTCLQCLTRTRPVFRRPTTTTSIQTPRIASLHNSSRFLQQQQQQQQLSDSPAAASRPSIAPKPVVDIKHIRQNPDLHAQNCIERNYHQQAAYPQRINDLHAQWQAKQREARSLRERSNILRRQLTDPGSIRDENADTIAAGTKFLTRDELIAEARKLKSLLSTIEAEETRILSEIESLALAIPNLTSEESPRGPEPKLLSLINEHPEPVPSASDRVWRSHVHIGNELGLFDFASAGTTSGWGWYFLLDEAAQLEQALIAYALDLAVRSGWRQVSPPSMVYSHIASACGFQPRDQNGETQIYALAQSADDAARGKPELSMAGTSEIPLAGMHASKMLLCPGDISEFSPLKYVAVSRCYRAEAGSRGLETKGLYRVHEFTKVELFGWTYPSLDSATDVFNEIVDLQTDLLSSLGLHCRVLEMPTHDLGASATRKIDIEAFFPSRRERNEGWGEVTSASICTDYQARRLATRLKGEDGKMIEGGYPFTVNGTAMAVPRVLAALLENGWDEETGTVVIPEVLRGWMGGKERIGPKPPTKKGLGVGV</sequence>
<gene>
    <name evidence="10" type="ORF">NEUTE1DRAFT_66218</name>
</gene>
<dbReference type="EC" id="6.1.1.11" evidence="1"/>
<dbReference type="Gene3D" id="3.30.930.10">
    <property type="entry name" value="Bira Bifunctional Protein, Domain 2"/>
    <property type="match status" value="1"/>
</dbReference>
<accession>F8MPK2</accession>
<feature type="region of interest" description="Disordered" evidence="8">
    <location>
        <begin position="45"/>
        <end position="70"/>
    </location>
</feature>
<dbReference type="EMBL" id="GL891305">
    <property type="protein sequence ID" value="EGO57161.1"/>
    <property type="molecule type" value="Genomic_DNA"/>
</dbReference>
<dbReference type="InterPro" id="IPR042103">
    <property type="entry name" value="SerRS_1_N_sf"/>
</dbReference>
<dbReference type="InterPro" id="IPR010978">
    <property type="entry name" value="tRNA-bd_arm"/>
</dbReference>
<dbReference type="NCBIfam" id="TIGR00414">
    <property type="entry name" value="serS"/>
    <property type="match status" value="1"/>
</dbReference>
<dbReference type="PRINTS" id="PR00981">
    <property type="entry name" value="TRNASYNTHSER"/>
</dbReference>
<dbReference type="Pfam" id="PF00587">
    <property type="entry name" value="tRNA-synt_2b"/>
    <property type="match status" value="1"/>
</dbReference>
<dbReference type="InterPro" id="IPR045864">
    <property type="entry name" value="aa-tRNA-synth_II/BPL/LPL"/>
</dbReference>
<reference evidence="11" key="1">
    <citation type="journal article" date="2011" name="Genetics">
        <title>Massive changes in genome architecture accompany the transition to self-fertility in the filamentous fungus Neurospora tetrasperma.</title>
        <authorList>
            <person name="Ellison C.E."/>
            <person name="Stajich J.E."/>
            <person name="Jacobson D.J."/>
            <person name="Natvig D.O."/>
            <person name="Lapidus A."/>
            <person name="Foster B."/>
            <person name="Aerts A."/>
            <person name="Riley R."/>
            <person name="Lindquist E.A."/>
            <person name="Grigoriev I.V."/>
            <person name="Taylor J.W."/>
        </authorList>
    </citation>
    <scope>NUCLEOTIDE SEQUENCE [LARGE SCALE GENOMIC DNA]</scope>
    <source>
        <strain evidence="11">FGSC 2508 / P0657</strain>
    </source>
</reference>
<dbReference type="InterPro" id="IPR002314">
    <property type="entry name" value="aa-tRNA-synt_IIb"/>
</dbReference>
<evidence type="ECO:0000256" key="8">
    <source>
        <dbReference type="SAM" id="MobiDB-lite"/>
    </source>
</evidence>
<dbReference type="VEuPathDB" id="FungiDB:NEUTE1DRAFT_66218"/>
<dbReference type="GO" id="GO:0004828">
    <property type="term" value="F:serine-tRNA ligase activity"/>
    <property type="evidence" value="ECO:0007669"/>
    <property type="project" value="UniProtKB-EC"/>
</dbReference>
<keyword evidence="5" id="KW-0030">Aminoacyl-tRNA synthetase</keyword>
<evidence type="ECO:0000256" key="1">
    <source>
        <dbReference type="ARBA" id="ARBA00012840"/>
    </source>
</evidence>
<name>F8MPK2_NEUT8</name>
<evidence type="ECO:0000256" key="3">
    <source>
        <dbReference type="ARBA" id="ARBA00022741"/>
    </source>
</evidence>
<dbReference type="PROSITE" id="PS50862">
    <property type="entry name" value="AA_TRNA_LIGASE_II"/>
    <property type="match status" value="1"/>
</dbReference>
<dbReference type="HOGENOM" id="CLU_023797_4_3_1"/>